<dbReference type="EMBL" id="NJBN01000001">
    <property type="protein sequence ID" value="TKJ42495.1"/>
    <property type="molecule type" value="Genomic_DNA"/>
</dbReference>
<dbReference type="AlphaFoldDB" id="A0A532V5L9"/>
<dbReference type="Proteomes" id="UP000319619">
    <property type="component" value="Unassembled WGS sequence"/>
</dbReference>
<dbReference type="SUPFAM" id="SSF55874">
    <property type="entry name" value="ATPase domain of HSP90 chaperone/DNA topoisomerase II/histidine kinase"/>
    <property type="match status" value="1"/>
</dbReference>
<evidence type="ECO:0000313" key="3">
    <source>
        <dbReference type="Proteomes" id="UP000319619"/>
    </source>
</evidence>
<name>A0A532V5L9_UNCL8</name>
<dbReference type="InterPro" id="IPR003594">
    <property type="entry name" value="HATPase_dom"/>
</dbReference>
<evidence type="ECO:0000313" key="2">
    <source>
        <dbReference type="EMBL" id="TKJ42495.1"/>
    </source>
</evidence>
<gene>
    <name evidence="2" type="ORF">CEE37_02075</name>
</gene>
<dbReference type="InterPro" id="IPR036890">
    <property type="entry name" value="HATPase_C_sf"/>
</dbReference>
<comment type="caution">
    <text evidence="2">The sequence shown here is derived from an EMBL/GenBank/DDBJ whole genome shotgun (WGS) entry which is preliminary data.</text>
</comment>
<proteinExistence type="predicted"/>
<protein>
    <recommendedName>
        <fullName evidence="1">Histidine kinase/HSP90-like ATPase domain-containing protein</fullName>
    </recommendedName>
</protein>
<feature type="domain" description="Histidine kinase/HSP90-like ATPase" evidence="1">
    <location>
        <begin position="49"/>
        <end position="149"/>
    </location>
</feature>
<dbReference type="Pfam" id="PF02518">
    <property type="entry name" value="HATPase_c"/>
    <property type="match status" value="1"/>
</dbReference>
<evidence type="ECO:0000259" key="1">
    <source>
        <dbReference type="Pfam" id="PF02518"/>
    </source>
</evidence>
<organism evidence="2 3">
    <name type="scientific">candidate division LCP-89 bacterium B3_LCP</name>
    <dbReference type="NCBI Taxonomy" id="2012998"/>
    <lineage>
        <taxon>Bacteria</taxon>
        <taxon>Pseudomonadati</taxon>
        <taxon>Bacteria division LCP-89</taxon>
    </lineage>
</organism>
<accession>A0A532V5L9</accession>
<sequence length="197" mass="22290">MNPEVSHKLPKWFLSFPVTRLAEPSYPLAGQVTQILTEKLRGVENFHKAVHFAIREVIENSFEHGQTDHCYMCAYSVPSKQIVRLCILDTGIGIPESMITSQRYPDLRNDIDAVDKAAEYGVSSKSDERGIGLYLLRDVAEKNEASLTILSGKAKMDISKDIKKTLLDIAFPGTMVNLSIKTRRDFYYLSTSDWEEL</sequence>
<dbReference type="Gene3D" id="3.30.565.10">
    <property type="entry name" value="Histidine kinase-like ATPase, C-terminal domain"/>
    <property type="match status" value="1"/>
</dbReference>
<reference evidence="2 3" key="1">
    <citation type="submission" date="2017-06" db="EMBL/GenBank/DDBJ databases">
        <title>Novel microbial phyla capable of carbon fixation and sulfur reduction in deep-sea sediments.</title>
        <authorList>
            <person name="Huang J."/>
            <person name="Baker B."/>
            <person name="Wang Y."/>
        </authorList>
    </citation>
    <scope>NUCLEOTIDE SEQUENCE [LARGE SCALE GENOMIC DNA]</scope>
    <source>
        <strain evidence="2">B3_LCP</strain>
    </source>
</reference>